<keyword evidence="3" id="KW-0804">Transcription</keyword>
<dbReference type="InterPro" id="IPR010982">
    <property type="entry name" value="Lambda_DNA-bd_dom_sf"/>
</dbReference>
<evidence type="ECO:0000256" key="2">
    <source>
        <dbReference type="ARBA" id="ARBA00023125"/>
    </source>
</evidence>
<dbReference type="SUPFAM" id="SSF47413">
    <property type="entry name" value="lambda repressor-like DNA-binding domains"/>
    <property type="match status" value="1"/>
</dbReference>
<dbReference type="PANTHER" id="PTHR30146:SF109">
    <property type="entry name" value="HTH-TYPE TRANSCRIPTIONAL REGULATOR GALS"/>
    <property type="match status" value="1"/>
</dbReference>
<gene>
    <name evidence="6" type="ORF">FHR75_004286</name>
</gene>
<evidence type="ECO:0000259" key="5">
    <source>
        <dbReference type="PROSITE" id="PS50932"/>
    </source>
</evidence>
<evidence type="ECO:0000313" key="7">
    <source>
        <dbReference type="Proteomes" id="UP000533269"/>
    </source>
</evidence>
<dbReference type="PROSITE" id="PS00356">
    <property type="entry name" value="HTH_LACI_1"/>
    <property type="match status" value="1"/>
</dbReference>
<dbReference type="EMBL" id="JACHVY010000008">
    <property type="protein sequence ID" value="MBB2903444.1"/>
    <property type="molecule type" value="Genomic_DNA"/>
</dbReference>
<organism evidence="6 7">
    <name type="scientific">Kineococcus radiotolerans</name>
    <dbReference type="NCBI Taxonomy" id="131568"/>
    <lineage>
        <taxon>Bacteria</taxon>
        <taxon>Bacillati</taxon>
        <taxon>Actinomycetota</taxon>
        <taxon>Actinomycetes</taxon>
        <taxon>Kineosporiales</taxon>
        <taxon>Kineosporiaceae</taxon>
        <taxon>Kineococcus</taxon>
    </lineage>
</organism>
<reference evidence="6 7" key="1">
    <citation type="submission" date="2020-08" db="EMBL/GenBank/DDBJ databases">
        <title>The Agave Microbiome: Exploring the role of microbial communities in plant adaptations to desert environments.</title>
        <authorList>
            <person name="Partida-Martinez L.P."/>
        </authorList>
    </citation>
    <scope>NUCLEOTIDE SEQUENCE [LARGE SCALE GENOMIC DNA]</scope>
    <source>
        <strain evidence="6 7">AS2.23</strain>
    </source>
</reference>
<dbReference type="InterPro" id="IPR000843">
    <property type="entry name" value="HTH_LacI"/>
</dbReference>
<feature type="region of interest" description="Disordered" evidence="4">
    <location>
        <begin position="68"/>
        <end position="92"/>
    </location>
</feature>
<dbReference type="CDD" id="cd01392">
    <property type="entry name" value="HTH_LacI"/>
    <property type="match status" value="1"/>
</dbReference>
<keyword evidence="2 6" id="KW-0238">DNA-binding</keyword>
<reference evidence="6 7" key="2">
    <citation type="submission" date="2020-08" db="EMBL/GenBank/DDBJ databases">
        <authorList>
            <person name="Partida-Martinez L."/>
            <person name="Huntemann M."/>
            <person name="Clum A."/>
            <person name="Wang J."/>
            <person name="Palaniappan K."/>
            <person name="Ritter S."/>
            <person name="Chen I.-M."/>
            <person name="Stamatis D."/>
            <person name="Reddy T."/>
            <person name="O'Malley R."/>
            <person name="Daum C."/>
            <person name="Shapiro N."/>
            <person name="Ivanova N."/>
            <person name="Kyrpides N."/>
            <person name="Woyke T."/>
        </authorList>
    </citation>
    <scope>NUCLEOTIDE SEQUENCE [LARGE SCALE GENOMIC DNA]</scope>
    <source>
        <strain evidence="6 7">AS2.23</strain>
    </source>
</reference>
<evidence type="ECO:0000313" key="6">
    <source>
        <dbReference type="EMBL" id="MBB2903444.1"/>
    </source>
</evidence>
<proteinExistence type="predicted"/>
<evidence type="ECO:0000256" key="1">
    <source>
        <dbReference type="ARBA" id="ARBA00023015"/>
    </source>
</evidence>
<feature type="domain" description="HTH lacI-type" evidence="5">
    <location>
        <begin position="14"/>
        <end position="68"/>
    </location>
</feature>
<dbReference type="PROSITE" id="PS50932">
    <property type="entry name" value="HTH_LACI_2"/>
    <property type="match status" value="1"/>
</dbReference>
<dbReference type="RefSeq" id="WP_311736728.1">
    <property type="nucleotide sequence ID" value="NZ_JACHVY010000008.1"/>
</dbReference>
<name>A0A7W4TQZ6_KINRA</name>
<dbReference type="PANTHER" id="PTHR30146">
    <property type="entry name" value="LACI-RELATED TRANSCRIPTIONAL REPRESSOR"/>
    <property type="match status" value="1"/>
</dbReference>
<dbReference type="AlphaFoldDB" id="A0A7W4TQZ6"/>
<dbReference type="GO" id="GO:0003700">
    <property type="term" value="F:DNA-binding transcription factor activity"/>
    <property type="evidence" value="ECO:0007669"/>
    <property type="project" value="TreeGrafter"/>
</dbReference>
<dbReference type="Pfam" id="PF00356">
    <property type="entry name" value="LacI"/>
    <property type="match status" value="1"/>
</dbReference>
<dbReference type="Gene3D" id="1.10.260.40">
    <property type="entry name" value="lambda repressor-like DNA-binding domains"/>
    <property type="match status" value="1"/>
</dbReference>
<dbReference type="GO" id="GO:0000976">
    <property type="term" value="F:transcription cis-regulatory region binding"/>
    <property type="evidence" value="ECO:0007669"/>
    <property type="project" value="TreeGrafter"/>
</dbReference>
<evidence type="ECO:0000256" key="3">
    <source>
        <dbReference type="ARBA" id="ARBA00023163"/>
    </source>
</evidence>
<evidence type="ECO:0000256" key="4">
    <source>
        <dbReference type="SAM" id="MobiDB-lite"/>
    </source>
</evidence>
<sequence length="92" mass="9802">MDESPSPPSPAAPVTMHDVARVAGVSPQTVSRVLNDHPAVRESTRSRVREVVQRLGYQRNDAASWLARGPRRAAARTSSTGASTPVLTADRG</sequence>
<accession>A0A7W4TQZ6</accession>
<dbReference type="Proteomes" id="UP000533269">
    <property type="component" value="Unassembled WGS sequence"/>
</dbReference>
<protein>
    <submittedName>
        <fullName evidence="6">DNA-binding LacI/PurR family transcriptional regulator</fullName>
    </submittedName>
</protein>
<comment type="caution">
    <text evidence="6">The sequence shown here is derived from an EMBL/GenBank/DDBJ whole genome shotgun (WGS) entry which is preliminary data.</text>
</comment>
<feature type="compositionally biased region" description="Low complexity" evidence="4">
    <location>
        <begin position="75"/>
        <end position="85"/>
    </location>
</feature>
<dbReference type="SMART" id="SM00354">
    <property type="entry name" value="HTH_LACI"/>
    <property type="match status" value="1"/>
</dbReference>
<dbReference type="PRINTS" id="PR00036">
    <property type="entry name" value="HTHLACI"/>
</dbReference>
<keyword evidence="1" id="KW-0805">Transcription regulation</keyword>